<accession>A0AAE0H8A0</accession>
<dbReference type="Proteomes" id="UP001278766">
    <property type="component" value="Unassembled WGS sequence"/>
</dbReference>
<keyword evidence="3" id="KW-1185">Reference proteome</keyword>
<reference evidence="2" key="2">
    <citation type="submission" date="2023-06" db="EMBL/GenBank/DDBJ databases">
        <authorList>
            <consortium name="Lawrence Berkeley National Laboratory"/>
            <person name="Haridas S."/>
            <person name="Hensen N."/>
            <person name="Bonometti L."/>
            <person name="Westerberg I."/>
            <person name="Brannstrom I.O."/>
            <person name="Guillou S."/>
            <person name="Cros-Aarteil S."/>
            <person name="Calhoun S."/>
            <person name="Kuo A."/>
            <person name="Mondo S."/>
            <person name="Pangilinan J."/>
            <person name="Riley R."/>
            <person name="Labutti K."/>
            <person name="Andreopoulos B."/>
            <person name="Lipzen A."/>
            <person name="Chen C."/>
            <person name="Yanf M."/>
            <person name="Daum C."/>
            <person name="Ng V."/>
            <person name="Clum A."/>
            <person name="Steindorff A."/>
            <person name="Ohm R."/>
            <person name="Martin F."/>
            <person name="Silar P."/>
            <person name="Natvig D."/>
            <person name="Lalanne C."/>
            <person name="Gautier V."/>
            <person name="Ament-Velasquez S.L."/>
            <person name="Kruys A."/>
            <person name="Hutchinson M.I."/>
            <person name="Powell A.J."/>
            <person name="Barry K."/>
            <person name="Miller A.N."/>
            <person name="Grigoriev I.V."/>
            <person name="Debuchy R."/>
            <person name="Gladieux P."/>
            <person name="Thoren M.H."/>
            <person name="Johannesson H."/>
        </authorList>
    </citation>
    <scope>NUCLEOTIDE SEQUENCE</scope>
    <source>
        <strain evidence="2">CBS 168.71</strain>
    </source>
</reference>
<gene>
    <name evidence="2" type="ORF">B0H64DRAFT_409240</name>
</gene>
<name>A0AAE0H8A0_9PEZI</name>
<keyword evidence="1" id="KW-0472">Membrane</keyword>
<dbReference type="RefSeq" id="XP_062655054.1">
    <property type="nucleotide sequence ID" value="XM_062804704.1"/>
</dbReference>
<evidence type="ECO:0000313" key="3">
    <source>
        <dbReference type="Proteomes" id="UP001278766"/>
    </source>
</evidence>
<proteinExistence type="predicted"/>
<evidence type="ECO:0000256" key="1">
    <source>
        <dbReference type="SAM" id="Phobius"/>
    </source>
</evidence>
<keyword evidence="1" id="KW-0812">Transmembrane</keyword>
<sequence length="69" mass="7586">MRGRCEANNVVFSALGHIALLLWSVDQGGRSACFCLLLLRMVYLLVVHTYTDSKRVGADSAEDLGKQLC</sequence>
<keyword evidence="1" id="KW-1133">Transmembrane helix</keyword>
<comment type="caution">
    <text evidence="2">The sequence shown here is derived from an EMBL/GenBank/DDBJ whole genome shotgun (WGS) entry which is preliminary data.</text>
</comment>
<organism evidence="2 3">
    <name type="scientific">Chaetomium fimeti</name>
    <dbReference type="NCBI Taxonomy" id="1854472"/>
    <lineage>
        <taxon>Eukaryota</taxon>
        <taxon>Fungi</taxon>
        <taxon>Dikarya</taxon>
        <taxon>Ascomycota</taxon>
        <taxon>Pezizomycotina</taxon>
        <taxon>Sordariomycetes</taxon>
        <taxon>Sordariomycetidae</taxon>
        <taxon>Sordariales</taxon>
        <taxon>Chaetomiaceae</taxon>
        <taxon>Chaetomium</taxon>
    </lineage>
</organism>
<feature type="transmembrane region" description="Helical" evidence="1">
    <location>
        <begin position="7"/>
        <end position="25"/>
    </location>
</feature>
<feature type="transmembrane region" description="Helical" evidence="1">
    <location>
        <begin position="31"/>
        <end position="50"/>
    </location>
</feature>
<dbReference type="EMBL" id="JAUEPN010000009">
    <property type="protein sequence ID" value="KAK3291540.1"/>
    <property type="molecule type" value="Genomic_DNA"/>
</dbReference>
<evidence type="ECO:0000313" key="2">
    <source>
        <dbReference type="EMBL" id="KAK3291540.1"/>
    </source>
</evidence>
<reference evidence="2" key="1">
    <citation type="journal article" date="2023" name="Mol. Phylogenet. Evol.">
        <title>Genome-scale phylogeny and comparative genomics of the fungal order Sordariales.</title>
        <authorList>
            <person name="Hensen N."/>
            <person name="Bonometti L."/>
            <person name="Westerberg I."/>
            <person name="Brannstrom I.O."/>
            <person name="Guillou S."/>
            <person name="Cros-Aarteil S."/>
            <person name="Calhoun S."/>
            <person name="Haridas S."/>
            <person name="Kuo A."/>
            <person name="Mondo S."/>
            <person name="Pangilinan J."/>
            <person name="Riley R."/>
            <person name="LaButti K."/>
            <person name="Andreopoulos B."/>
            <person name="Lipzen A."/>
            <person name="Chen C."/>
            <person name="Yan M."/>
            <person name="Daum C."/>
            <person name="Ng V."/>
            <person name="Clum A."/>
            <person name="Steindorff A."/>
            <person name="Ohm R.A."/>
            <person name="Martin F."/>
            <person name="Silar P."/>
            <person name="Natvig D.O."/>
            <person name="Lalanne C."/>
            <person name="Gautier V."/>
            <person name="Ament-Velasquez S.L."/>
            <person name="Kruys A."/>
            <person name="Hutchinson M.I."/>
            <person name="Powell A.J."/>
            <person name="Barry K."/>
            <person name="Miller A.N."/>
            <person name="Grigoriev I.V."/>
            <person name="Debuchy R."/>
            <person name="Gladieux P."/>
            <person name="Hiltunen Thoren M."/>
            <person name="Johannesson H."/>
        </authorList>
    </citation>
    <scope>NUCLEOTIDE SEQUENCE</scope>
    <source>
        <strain evidence="2">CBS 168.71</strain>
    </source>
</reference>
<dbReference type="GeneID" id="87841652"/>
<protein>
    <submittedName>
        <fullName evidence="2">Uncharacterized protein</fullName>
    </submittedName>
</protein>
<dbReference type="AlphaFoldDB" id="A0AAE0H8A0"/>